<sequence>MQCFTRPASALQPRVPLRFTIRAKKCGHGLRHSPAGTPRDQDSRKPNLKCMRERRRLVPGSSGSAKENQRRALEDTAALRVGTPSSPTMSHVDPDKPGEIEESTLNSKTVASDHSDSDPKLPVVTPRSTDDLF</sequence>
<dbReference type="Proteomes" id="UP001066276">
    <property type="component" value="Chromosome 7"/>
</dbReference>
<name>A0AAV7PB82_PLEWA</name>
<organism evidence="2 3">
    <name type="scientific">Pleurodeles waltl</name>
    <name type="common">Iberian ribbed newt</name>
    <dbReference type="NCBI Taxonomy" id="8319"/>
    <lineage>
        <taxon>Eukaryota</taxon>
        <taxon>Metazoa</taxon>
        <taxon>Chordata</taxon>
        <taxon>Craniata</taxon>
        <taxon>Vertebrata</taxon>
        <taxon>Euteleostomi</taxon>
        <taxon>Amphibia</taxon>
        <taxon>Batrachia</taxon>
        <taxon>Caudata</taxon>
        <taxon>Salamandroidea</taxon>
        <taxon>Salamandridae</taxon>
        <taxon>Pleurodelinae</taxon>
        <taxon>Pleurodeles</taxon>
    </lineage>
</organism>
<gene>
    <name evidence="2" type="ORF">NDU88_001456</name>
</gene>
<dbReference type="AlphaFoldDB" id="A0AAV7PB82"/>
<evidence type="ECO:0000313" key="2">
    <source>
        <dbReference type="EMBL" id="KAJ1122983.1"/>
    </source>
</evidence>
<comment type="caution">
    <text evidence="2">The sequence shown here is derived from an EMBL/GenBank/DDBJ whole genome shotgun (WGS) entry which is preliminary data.</text>
</comment>
<evidence type="ECO:0000313" key="3">
    <source>
        <dbReference type="Proteomes" id="UP001066276"/>
    </source>
</evidence>
<keyword evidence="3" id="KW-1185">Reference proteome</keyword>
<feature type="region of interest" description="Disordered" evidence="1">
    <location>
        <begin position="25"/>
        <end position="133"/>
    </location>
</feature>
<protein>
    <submittedName>
        <fullName evidence="2">Uncharacterized protein</fullName>
    </submittedName>
</protein>
<dbReference type="EMBL" id="JANPWB010000011">
    <property type="protein sequence ID" value="KAJ1122983.1"/>
    <property type="molecule type" value="Genomic_DNA"/>
</dbReference>
<reference evidence="2" key="1">
    <citation type="journal article" date="2022" name="bioRxiv">
        <title>Sequencing and chromosome-scale assembly of the giantPleurodeles waltlgenome.</title>
        <authorList>
            <person name="Brown T."/>
            <person name="Elewa A."/>
            <person name="Iarovenko S."/>
            <person name="Subramanian E."/>
            <person name="Araus A.J."/>
            <person name="Petzold A."/>
            <person name="Susuki M."/>
            <person name="Suzuki K.-i.T."/>
            <person name="Hayashi T."/>
            <person name="Toyoda A."/>
            <person name="Oliveira C."/>
            <person name="Osipova E."/>
            <person name="Leigh N.D."/>
            <person name="Simon A."/>
            <person name="Yun M.H."/>
        </authorList>
    </citation>
    <scope>NUCLEOTIDE SEQUENCE</scope>
    <source>
        <strain evidence="2">20211129_DDA</strain>
        <tissue evidence="2">Liver</tissue>
    </source>
</reference>
<evidence type="ECO:0000256" key="1">
    <source>
        <dbReference type="SAM" id="MobiDB-lite"/>
    </source>
</evidence>
<accession>A0AAV7PB82</accession>
<proteinExistence type="predicted"/>